<dbReference type="Proteomes" id="UP000050761">
    <property type="component" value="Unassembled WGS sequence"/>
</dbReference>
<evidence type="ECO:0000313" key="2">
    <source>
        <dbReference type="Proteomes" id="UP000050761"/>
    </source>
</evidence>
<dbReference type="WBParaSite" id="HPBE_0001268801-mRNA-1">
    <property type="protein sequence ID" value="HPBE_0001268801-mRNA-1"/>
    <property type="gene ID" value="HPBE_0001268801"/>
</dbReference>
<accession>A0A183FW98</accession>
<dbReference type="EMBL" id="UZAH01027597">
    <property type="protein sequence ID" value="VDO93192.1"/>
    <property type="molecule type" value="Genomic_DNA"/>
</dbReference>
<reference evidence="1 2" key="1">
    <citation type="submission" date="2018-11" db="EMBL/GenBank/DDBJ databases">
        <authorList>
            <consortium name="Pathogen Informatics"/>
        </authorList>
    </citation>
    <scope>NUCLEOTIDE SEQUENCE [LARGE SCALE GENOMIC DNA]</scope>
</reference>
<accession>A0A3P8DAA6</accession>
<sequence>MTICTYNARTLASKASVEDLMMQARRIKYDVIGLTETSRHHPLHATYDSGEELFLGTCDSRESLTPYDGPRNPQFYNEIDRIIFNRKYCLTDVSVVPKFYTGSDHCLNRAMFRFSGQGEKAAKFKKRNPRTTISWEPYTSLVGLWEDTVMDNIDEEYGRFEFCVTAEELWKWGTAMECFRS</sequence>
<protein>
    <submittedName>
        <fullName evidence="3">Endo/exonuclease/phosphatase domain-containing protein</fullName>
    </submittedName>
</protein>
<reference evidence="3" key="2">
    <citation type="submission" date="2019-09" db="UniProtKB">
        <authorList>
            <consortium name="WormBaseParasite"/>
        </authorList>
    </citation>
    <scope>IDENTIFICATION</scope>
</reference>
<proteinExistence type="predicted"/>
<name>A0A183FW98_HELPZ</name>
<dbReference type="OrthoDB" id="10390608at2759"/>
<gene>
    <name evidence="1" type="ORF">HPBE_LOCUS12687</name>
</gene>
<evidence type="ECO:0000313" key="1">
    <source>
        <dbReference type="EMBL" id="VDO93192.1"/>
    </source>
</evidence>
<keyword evidence="2" id="KW-1185">Reference proteome</keyword>
<dbReference type="AlphaFoldDB" id="A0A183FW98"/>
<organism evidence="2 3">
    <name type="scientific">Heligmosomoides polygyrus</name>
    <name type="common">Parasitic roundworm</name>
    <dbReference type="NCBI Taxonomy" id="6339"/>
    <lineage>
        <taxon>Eukaryota</taxon>
        <taxon>Metazoa</taxon>
        <taxon>Ecdysozoa</taxon>
        <taxon>Nematoda</taxon>
        <taxon>Chromadorea</taxon>
        <taxon>Rhabditida</taxon>
        <taxon>Rhabditina</taxon>
        <taxon>Rhabditomorpha</taxon>
        <taxon>Strongyloidea</taxon>
        <taxon>Heligmosomidae</taxon>
        <taxon>Heligmosomoides</taxon>
    </lineage>
</organism>
<evidence type="ECO:0000313" key="3">
    <source>
        <dbReference type="WBParaSite" id="HPBE_0001268801-mRNA-1"/>
    </source>
</evidence>